<proteinExistence type="predicted"/>
<evidence type="ECO:0000313" key="1">
    <source>
        <dbReference type="EMBL" id="CAJ1404839.1"/>
    </source>
</evidence>
<organism evidence="1 2">
    <name type="scientific">Effrenium voratum</name>
    <dbReference type="NCBI Taxonomy" id="2562239"/>
    <lineage>
        <taxon>Eukaryota</taxon>
        <taxon>Sar</taxon>
        <taxon>Alveolata</taxon>
        <taxon>Dinophyceae</taxon>
        <taxon>Suessiales</taxon>
        <taxon>Symbiodiniaceae</taxon>
        <taxon>Effrenium</taxon>
    </lineage>
</organism>
<name>A0AA36NFX0_9DINO</name>
<dbReference type="Proteomes" id="UP001178507">
    <property type="component" value="Unassembled WGS sequence"/>
</dbReference>
<comment type="caution">
    <text evidence="1">The sequence shown here is derived from an EMBL/GenBank/DDBJ whole genome shotgun (WGS) entry which is preliminary data.</text>
</comment>
<accession>A0AA36NFX0</accession>
<reference evidence="1" key="1">
    <citation type="submission" date="2023-08" db="EMBL/GenBank/DDBJ databases">
        <authorList>
            <person name="Chen Y."/>
            <person name="Shah S."/>
            <person name="Dougan E. K."/>
            <person name="Thang M."/>
            <person name="Chan C."/>
        </authorList>
    </citation>
    <scope>NUCLEOTIDE SEQUENCE</scope>
</reference>
<dbReference type="EMBL" id="CAUJNA010003557">
    <property type="protein sequence ID" value="CAJ1404839.1"/>
    <property type="molecule type" value="Genomic_DNA"/>
</dbReference>
<dbReference type="AlphaFoldDB" id="A0AA36NFX0"/>
<gene>
    <name evidence="1" type="ORF">EVOR1521_LOCUS27216</name>
</gene>
<protein>
    <submittedName>
        <fullName evidence="1">Uncharacterized protein</fullName>
    </submittedName>
</protein>
<evidence type="ECO:0000313" key="2">
    <source>
        <dbReference type="Proteomes" id="UP001178507"/>
    </source>
</evidence>
<keyword evidence="2" id="KW-1185">Reference proteome</keyword>
<sequence length="461" mass="48755">MARVVKPRKKMQEWVLTGLSETTDVQGQLGGEVLTSRDKRKLRSLRSQARREGRNPELVRLPERKAKLLSEPDAILLGGTLPTMALPPPASMDGVALGRAALAAARQGEGAQGLLPALATRARELLPQLGPADMARLLRGMARARYEDGALSALLLQQATMRLAYFDAQHLVMLLSSLVHSELRDELAPVAEELRQRAAELRGATSLAAAAAAAARLPEPGPLLEALAPQLEARLSADRLHARDLAQVCGAYCHARFLHSEHMSHIVAAARFTLREATPLELTRLVTAAMGAEATGCGVFIKEAALLASEQANFMVPRELRIAASTFGPGVAGFVATAREECLEASVASAELLHVLARVALRAPSLTAAESAALLEGCASWRLPLPGTILAALVPEPGSLGSSAKALRALAELLPVALDTPPAVAEPQGPVVAVRHREAASAAEQKAGFGLRCLVGVQWRD</sequence>